<reference evidence="3" key="1">
    <citation type="journal article" date="2014" name="Int. J. Syst. Evol. Microbiol.">
        <title>Complete genome sequence of Corynebacterium casei LMG S-19264T (=DSM 44701T), isolated from a smear-ripened cheese.</title>
        <authorList>
            <consortium name="US DOE Joint Genome Institute (JGI-PGF)"/>
            <person name="Walter F."/>
            <person name="Albersmeier A."/>
            <person name="Kalinowski J."/>
            <person name="Ruckert C."/>
        </authorList>
    </citation>
    <scope>NUCLEOTIDE SEQUENCE</scope>
    <source>
        <strain evidence="3">KCTC 42731</strain>
    </source>
</reference>
<accession>A0A919BRI2</accession>
<sequence>MIKVLSILFLLLSQFAVAEQVVKEGFITLNVPHEQCVDLCTHMSLSTANKQIKTIEVKELKSVTISGLENGNYQANFFQKNSEIKKTAITFTVKHHAMRFALTLFILGGILFSTLTIPLYKLHKKTNKHDYTSN</sequence>
<keyword evidence="1" id="KW-0812">Transmembrane</keyword>
<organism evidence="3 4">
    <name type="scientific">Thalassotalea marina</name>
    <dbReference type="NCBI Taxonomy" id="1673741"/>
    <lineage>
        <taxon>Bacteria</taxon>
        <taxon>Pseudomonadati</taxon>
        <taxon>Pseudomonadota</taxon>
        <taxon>Gammaproteobacteria</taxon>
        <taxon>Alteromonadales</taxon>
        <taxon>Colwelliaceae</taxon>
        <taxon>Thalassotalea</taxon>
    </lineage>
</organism>
<keyword evidence="1" id="KW-0472">Membrane</keyword>
<proteinExistence type="predicted"/>
<evidence type="ECO:0000256" key="1">
    <source>
        <dbReference type="SAM" id="Phobius"/>
    </source>
</evidence>
<keyword evidence="4" id="KW-1185">Reference proteome</keyword>
<feature type="chain" id="PRO_5037527449" evidence="2">
    <location>
        <begin position="19"/>
        <end position="134"/>
    </location>
</feature>
<keyword evidence="1" id="KW-1133">Transmembrane helix</keyword>
<evidence type="ECO:0000313" key="3">
    <source>
        <dbReference type="EMBL" id="GHG05166.1"/>
    </source>
</evidence>
<keyword evidence="2" id="KW-0732">Signal</keyword>
<dbReference type="AlphaFoldDB" id="A0A919BRI2"/>
<evidence type="ECO:0000313" key="4">
    <source>
        <dbReference type="Proteomes" id="UP000623842"/>
    </source>
</evidence>
<protein>
    <submittedName>
        <fullName evidence="3">Uncharacterized protein</fullName>
    </submittedName>
</protein>
<gene>
    <name evidence="3" type="ORF">GCM10017161_38390</name>
</gene>
<comment type="caution">
    <text evidence="3">The sequence shown here is derived from an EMBL/GenBank/DDBJ whole genome shotgun (WGS) entry which is preliminary data.</text>
</comment>
<dbReference type="Proteomes" id="UP000623842">
    <property type="component" value="Unassembled WGS sequence"/>
</dbReference>
<feature type="transmembrane region" description="Helical" evidence="1">
    <location>
        <begin position="100"/>
        <end position="120"/>
    </location>
</feature>
<feature type="signal peptide" evidence="2">
    <location>
        <begin position="1"/>
        <end position="18"/>
    </location>
</feature>
<evidence type="ECO:0000256" key="2">
    <source>
        <dbReference type="SAM" id="SignalP"/>
    </source>
</evidence>
<dbReference type="EMBL" id="BNCK01000011">
    <property type="protein sequence ID" value="GHG05166.1"/>
    <property type="molecule type" value="Genomic_DNA"/>
</dbReference>
<dbReference type="RefSeq" id="WP_189774048.1">
    <property type="nucleotide sequence ID" value="NZ_BNCK01000011.1"/>
</dbReference>
<name>A0A919BRI2_9GAMM</name>
<reference evidence="3" key="2">
    <citation type="submission" date="2020-09" db="EMBL/GenBank/DDBJ databases">
        <authorList>
            <person name="Sun Q."/>
            <person name="Kim S."/>
        </authorList>
    </citation>
    <scope>NUCLEOTIDE SEQUENCE</scope>
    <source>
        <strain evidence="3">KCTC 42731</strain>
    </source>
</reference>